<dbReference type="Proteomes" id="UP000789524">
    <property type="component" value="Unassembled WGS sequence"/>
</dbReference>
<feature type="region of interest" description="Disordered" evidence="1">
    <location>
        <begin position="30"/>
        <end position="67"/>
    </location>
</feature>
<evidence type="ECO:0000256" key="1">
    <source>
        <dbReference type="SAM" id="MobiDB-lite"/>
    </source>
</evidence>
<keyword evidence="3" id="KW-1185">Reference proteome</keyword>
<dbReference type="AlphaFoldDB" id="A0A8J2VV52"/>
<name>A0A8J2VV52_9NEOP</name>
<sequence length="113" mass="12658">MRLSSYYTVYGRLYGVCVCYSAALKQAQGHASRSMSGARAHEPREPRHHRSHPHHHQELVGPVTSPNNNPMGVSFFVLRKNSEHNCAGREQNPHTAAASYYSVVSEKDPERSV</sequence>
<gene>
    <name evidence="2" type="ORF">DCHRY22_LOCUS7103</name>
</gene>
<accession>A0A8J2VV52</accession>
<organism evidence="2 3">
    <name type="scientific">Danaus chrysippus</name>
    <name type="common">African queen</name>
    <dbReference type="NCBI Taxonomy" id="151541"/>
    <lineage>
        <taxon>Eukaryota</taxon>
        <taxon>Metazoa</taxon>
        <taxon>Ecdysozoa</taxon>
        <taxon>Arthropoda</taxon>
        <taxon>Hexapoda</taxon>
        <taxon>Insecta</taxon>
        <taxon>Pterygota</taxon>
        <taxon>Neoptera</taxon>
        <taxon>Endopterygota</taxon>
        <taxon>Lepidoptera</taxon>
        <taxon>Glossata</taxon>
        <taxon>Ditrysia</taxon>
        <taxon>Papilionoidea</taxon>
        <taxon>Nymphalidae</taxon>
        <taxon>Danainae</taxon>
        <taxon>Danaini</taxon>
        <taxon>Danaina</taxon>
        <taxon>Danaus</taxon>
        <taxon>Anosia</taxon>
    </lineage>
</organism>
<proteinExistence type="predicted"/>
<comment type="caution">
    <text evidence="2">The sequence shown here is derived from an EMBL/GenBank/DDBJ whole genome shotgun (WGS) entry which is preliminary data.</text>
</comment>
<reference evidence="2" key="1">
    <citation type="submission" date="2021-09" db="EMBL/GenBank/DDBJ databases">
        <authorList>
            <person name="Martin H S."/>
        </authorList>
    </citation>
    <scope>NUCLEOTIDE SEQUENCE</scope>
</reference>
<evidence type="ECO:0000313" key="2">
    <source>
        <dbReference type="EMBL" id="CAG9566466.1"/>
    </source>
</evidence>
<feature type="compositionally biased region" description="Basic residues" evidence="1">
    <location>
        <begin position="46"/>
        <end position="55"/>
    </location>
</feature>
<protein>
    <submittedName>
        <fullName evidence="2">(African queen) hypothetical protein</fullName>
    </submittedName>
</protein>
<feature type="region of interest" description="Disordered" evidence="1">
    <location>
        <begin position="86"/>
        <end position="113"/>
    </location>
</feature>
<dbReference type="EMBL" id="CAKASE010000057">
    <property type="protein sequence ID" value="CAG9566466.1"/>
    <property type="molecule type" value="Genomic_DNA"/>
</dbReference>
<evidence type="ECO:0000313" key="3">
    <source>
        <dbReference type="Proteomes" id="UP000789524"/>
    </source>
</evidence>